<sequence>MREFNEEMINFIDASPTPFHAVEWMAQTLECRGFIRLVEDEVWNLEIGSDYYVTRNDSSIIAFTYPPDSEKGYTIVGAHTDSPHLRLKPNPLTSVAGVKRLGVEPYGGVLLNPWFDRDLGLAGRVVYLDGEVRKEALINVNHPIAFIPSLAIHLDREANSSHSINAQTDIVPIIATGDVDFETFILSQIQEDTTSLALLAHELSFYDTQKGSFVGVNGEFITSARLDNLLSCYVGLKALLERSNPMMLACMDHEEVGSDSHVGAGGTFVEETLRRIAGENFTTLMRRSLMVSCDNAHAQHPNFPSKHESEHAPLLNVGVAIKINSNQRYATSALTQGRFVQCARALHIPTQTFVTRSDMGCGSTIGPITSARLGIETIDVGVPTLGMHSIRELSGVSDAYGLYRILIHLGDF</sequence>
<dbReference type="RefSeq" id="WP_294895395.1">
    <property type="nucleotide sequence ID" value="NZ_DLUI01000125.1"/>
</dbReference>
<keyword evidence="7 9" id="KW-0862">Zinc</keyword>
<dbReference type="SUPFAM" id="SSF101821">
    <property type="entry name" value="Aminopeptidase/glucanase lid domain"/>
    <property type="match status" value="1"/>
</dbReference>
<dbReference type="GO" id="GO:0006508">
    <property type="term" value="P:proteolysis"/>
    <property type="evidence" value="ECO:0007669"/>
    <property type="project" value="UniProtKB-KW"/>
</dbReference>
<keyword evidence="6 9" id="KW-0378">Hydrolase</keyword>
<dbReference type="CDD" id="cd05658">
    <property type="entry name" value="M18_DAP"/>
    <property type="match status" value="1"/>
</dbReference>
<dbReference type="GO" id="GO:0004177">
    <property type="term" value="F:aminopeptidase activity"/>
    <property type="evidence" value="ECO:0007669"/>
    <property type="project" value="UniProtKB-KW"/>
</dbReference>
<dbReference type="EMBL" id="DLUI01000125">
    <property type="protein sequence ID" value="DAB37881.1"/>
    <property type="molecule type" value="Genomic_DNA"/>
</dbReference>
<proteinExistence type="inferred from homology"/>
<dbReference type="InterPro" id="IPR023358">
    <property type="entry name" value="Peptidase_M18_dom2"/>
</dbReference>
<evidence type="ECO:0000256" key="7">
    <source>
        <dbReference type="ARBA" id="ARBA00022833"/>
    </source>
</evidence>
<dbReference type="Pfam" id="PF02127">
    <property type="entry name" value="Peptidase_M18"/>
    <property type="match status" value="1"/>
</dbReference>
<evidence type="ECO:0000313" key="12">
    <source>
        <dbReference type="Proteomes" id="UP000228859"/>
    </source>
</evidence>
<keyword evidence="5 9" id="KW-0479">Metal-binding</keyword>
<evidence type="ECO:0000256" key="3">
    <source>
        <dbReference type="ARBA" id="ARBA00022438"/>
    </source>
</evidence>
<comment type="caution">
    <text evidence="11">The sequence shown here is derived from an EMBL/GenBank/DDBJ whole genome shotgun (WGS) entry which is preliminary data.</text>
</comment>
<dbReference type="GO" id="GO:0008237">
    <property type="term" value="F:metallopeptidase activity"/>
    <property type="evidence" value="ECO:0007669"/>
    <property type="project" value="UniProtKB-KW"/>
</dbReference>
<comment type="cofactor">
    <cofactor evidence="1 10">
        <name>Zn(2+)</name>
        <dbReference type="ChEBI" id="CHEBI:29105"/>
    </cofactor>
</comment>
<dbReference type="Proteomes" id="UP000228859">
    <property type="component" value="Unassembled WGS sequence"/>
</dbReference>
<evidence type="ECO:0000256" key="5">
    <source>
        <dbReference type="ARBA" id="ARBA00022723"/>
    </source>
</evidence>
<name>A0A2D3W984_9BACT</name>
<dbReference type="PRINTS" id="PR00932">
    <property type="entry name" value="AMINO1PTASE"/>
</dbReference>
<dbReference type="PANTHER" id="PTHR28570:SF3">
    <property type="entry name" value="ASPARTYL AMINOPEPTIDASE"/>
    <property type="match status" value="1"/>
</dbReference>
<dbReference type="GO" id="GO:0008270">
    <property type="term" value="F:zinc ion binding"/>
    <property type="evidence" value="ECO:0007669"/>
    <property type="project" value="InterPro"/>
</dbReference>
<keyword evidence="3 9" id="KW-0031">Aminopeptidase</keyword>
<evidence type="ECO:0000256" key="1">
    <source>
        <dbReference type="ARBA" id="ARBA00001947"/>
    </source>
</evidence>
<protein>
    <recommendedName>
        <fullName evidence="10">M18 family aminopeptidase</fullName>
        <ecNumber evidence="10">3.4.11.-</ecNumber>
    </recommendedName>
</protein>
<dbReference type="NCBIfam" id="NF002759">
    <property type="entry name" value="PRK02813.1"/>
    <property type="match status" value="1"/>
</dbReference>
<dbReference type="SUPFAM" id="SSF53187">
    <property type="entry name" value="Zn-dependent exopeptidases"/>
    <property type="match status" value="1"/>
</dbReference>
<keyword evidence="4 9" id="KW-0645">Protease</keyword>
<evidence type="ECO:0000256" key="6">
    <source>
        <dbReference type="ARBA" id="ARBA00022801"/>
    </source>
</evidence>
<evidence type="ECO:0000256" key="4">
    <source>
        <dbReference type="ARBA" id="ARBA00022670"/>
    </source>
</evidence>
<dbReference type="GO" id="GO:0005737">
    <property type="term" value="C:cytoplasm"/>
    <property type="evidence" value="ECO:0007669"/>
    <property type="project" value="UniProtKB-ARBA"/>
</dbReference>
<dbReference type="Gene3D" id="2.30.250.10">
    <property type="entry name" value="Aminopeptidase i, Domain 2"/>
    <property type="match status" value="1"/>
</dbReference>
<dbReference type="PANTHER" id="PTHR28570">
    <property type="entry name" value="ASPARTYL AMINOPEPTIDASE"/>
    <property type="match status" value="1"/>
</dbReference>
<gene>
    <name evidence="11" type="ORF">CFH83_08825</name>
</gene>
<organism evidence="11 12">
    <name type="scientific">Sulfuricurvum kujiense</name>
    <dbReference type="NCBI Taxonomy" id="148813"/>
    <lineage>
        <taxon>Bacteria</taxon>
        <taxon>Pseudomonadati</taxon>
        <taxon>Campylobacterota</taxon>
        <taxon>Epsilonproteobacteria</taxon>
        <taxon>Campylobacterales</taxon>
        <taxon>Sulfurimonadaceae</taxon>
        <taxon>Sulfuricurvum</taxon>
    </lineage>
</organism>
<comment type="similarity">
    <text evidence="2 9">Belongs to the peptidase M18 family.</text>
</comment>
<evidence type="ECO:0000313" key="11">
    <source>
        <dbReference type="EMBL" id="DAB37881.1"/>
    </source>
</evidence>
<keyword evidence="8 9" id="KW-0482">Metalloprotease</keyword>
<reference evidence="11 12" key="1">
    <citation type="journal article" date="2017" name="Front. Microbiol.">
        <title>Comparative Genomic Analysis of the Class Epsilonproteobacteria and Proposed Reclassification to Epsilonbacteraeota (phyl. nov.).</title>
        <authorList>
            <person name="Waite D.W."/>
            <person name="Vanwonterghem I."/>
            <person name="Rinke C."/>
            <person name="Parks D.H."/>
            <person name="Zhang Y."/>
            <person name="Takai K."/>
            <person name="Sievert S.M."/>
            <person name="Simon J."/>
            <person name="Campbell B.J."/>
            <person name="Hanson T.E."/>
            <person name="Woyke T."/>
            <person name="Klotz M.G."/>
            <person name="Hugenholtz P."/>
        </authorList>
    </citation>
    <scope>NUCLEOTIDE SEQUENCE [LARGE SCALE GENOMIC DNA]</scope>
    <source>
        <strain evidence="11">UBA12443</strain>
    </source>
</reference>
<evidence type="ECO:0000256" key="10">
    <source>
        <dbReference type="RuleBase" id="RU004387"/>
    </source>
</evidence>
<dbReference type="EC" id="3.4.11.-" evidence="10"/>
<evidence type="ECO:0000256" key="2">
    <source>
        <dbReference type="ARBA" id="ARBA00008290"/>
    </source>
</evidence>
<evidence type="ECO:0000256" key="9">
    <source>
        <dbReference type="RuleBase" id="RU004386"/>
    </source>
</evidence>
<dbReference type="InterPro" id="IPR001948">
    <property type="entry name" value="Peptidase_M18"/>
</dbReference>
<dbReference type="Gene3D" id="3.40.630.10">
    <property type="entry name" value="Zn peptidases"/>
    <property type="match status" value="1"/>
</dbReference>
<evidence type="ECO:0000256" key="8">
    <source>
        <dbReference type="ARBA" id="ARBA00023049"/>
    </source>
</evidence>
<accession>A0A2D3W984</accession>
<dbReference type="AlphaFoldDB" id="A0A2D3W984"/>